<comment type="caution">
    <text evidence="2">The sequence shown here is derived from an EMBL/GenBank/DDBJ whole genome shotgun (WGS) entry which is preliminary data.</text>
</comment>
<protein>
    <submittedName>
        <fullName evidence="2">Uncharacterized protein</fullName>
    </submittedName>
</protein>
<dbReference type="Proteomes" id="UP000824120">
    <property type="component" value="Chromosome 2"/>
</dbReference>
<evidence type="ECO:0000256" key="1">
    <source>
        <dbReference type="SAM" id="Phobius"/>
    </source>
</evidence>
<organism evidence="2 3">
    <name type="scientific">Solanum commersonii</name>
    <name type="common">Commerson's wild potato</name>
    <name type="synonym">Commerson's nightshade</name>
    <dbReference type="NCBI Taxonomy" id="4109"/>
    <lineage>
        <taxon>Eukaryota</taxon>
        <taxon>Viridiplantae</taxon>
        <taxon>Streptophyta</taxon>
        <taxon>Embryophyta</taxon>
        <taxon>Tracheophyta</taxon>
        <taxon>Spermatophyta</taxon>
        <taxon>Magnoliopsida</taxon>
        <taxon>eudicotyledons</taxon>
        <taxon>Gunneridae</taxon>
        <taxon>Pentapetalae</taxon>
        <taxon>asterids</taxon>
        <taxon>lamiids</taxon>
        <taxon>Solanales</taxon>
        <taxon>Solanaceae</taxon>
        <taxon>Solanoideae</taxon>
        <taxon>Solaneae</taxon>
        <taxon>Solanum</taxon>
    </lineage>
</organism>
<gene>
    <name evidence="2" type="ORF">H5410_008035</name>
</gene>
<dbReference type="EMBL" id="JACXVP010000002">
    <property type="protein sequence ID" value="KAG5622817.1"/>
    <property type="molecule type" value="Genomic_DNA"/>
</dbReference>
<evidence type="ECO:0000313" key="3">
    <source>
        <dbReference type="Proteomes" id="UP000824120"/>
    </source>
</evidence>
<feature type="transmembrane region" description="Helical" evidence="1">
    <location>
        <begin position="40"/>
        <end position="60"/>
    </location>
</feature>
<dbReference type="OrthoDB" id="688481at2759"/>
<accession>A0A9J6AEI1</accession>
<keyword evidence="1" id="KW-0472">Membrane</keyword>
<sequence length="83" mass="8991">MSIKSDVFSFGVLVTEILGGERNTCLINGEYVGNATKLQLVVHAAVVLMLISLYGSFGAFKSGYYMQIDVSPNISPIEDTNQD</sequence>
<name>A0A9J6AEI1_SOLCO</name>
<proteinExistence type="predicted"/>
<keyword evidence="1" id="KW-0812">Transmembrane</keyword>
<keyword evidence="3" id="KW-1185">Reference proteome</keyword>
<reference evidence="2 3" key="1">
    <citation type="submission" date="2020-09" db="EMBL/GenBank/DDBJ databases">
        <title>De no assembly of potato wild relative species, Solanum commersonii.</title>
        <authorList>
            <person name="Cho K."/>
        </authorList>
    </citation>
    <scope>NUCLEOTIDE SEQUENCE [LARGE SCALE GENOMIC DNA]</scope>
    <source>
        <strain evidence="2">LZ3.2</strain>
        <tissue evidence="2">Leaf</tissue>
    </source>
</reference>
<evidence type="ECO:0000313" key="2">
    <source>
        <dbReference type="EMBL" id="KAG5622817.1"/>
    </source>
</evidence>
<dbReference type="AlphaFoldDB" id="A0A9J6AEI1"/>
<keyword evidence="1" id="KW-1133">Transmembrane helix</keyword>